<dbReference type="PANTHER" id="PTHR21964">
    <property type="entry name" value="BREAST CANCER METASTASIS-SUPPRESSOR 1"/>
    <property type="match status" value="1"/>
</dbReference>
<evidence type="ECO:0000313" key="9">
    <source>
        <dbReference type="Proteomes" id="UP000594262"/>
    </source>
</evidence>
<keyword evidence="5" id="KW-0539">Nucleus</keyword>
<dbReference type="GO" id="GO:0010468">
    <property type="term" value="P:regulation of gene expression"/>
    <property type="evidence" value="ECO:0007669"/>
    <property type="project" value="UniProtKB-ARBA"/>
</dbReference>
<keyword evidence="2" id="KW-0678">Repressor</keyword>
<evidence type="ECO:0000256" key="2">
    <source>
        <dbReference type="ARBA" id="ARBA00022491"/>
    </source>
</evidence>
<dbReference type="FunFam" id="1.20.5.1500:FF:000002">
    <property type="entry name" value="breast cancer metastasis-suppressor 1-like protein-A"/>
    <property type="match status" value="1"/>
</dbReference>
<accession>A0A7M5XFI7</accession>
<dbReference type="Proteomes" id="UP000594262">
    <property type="component" value="Unplaced"/>
</dbReference>
<feature type="compositionally biased region" description="Acidic residues" evidence="7">
    <location>
        <begin position="54"/>
        <end position="90"/>
    </location>
</feature>
<evidence type="ECO:0000256" key="3">
    <source>
        <dbReference type="ARBA" id="ARBA00023015"/>
    </source>
</evidence>
<dbReference type="Pfam" id="PF08598">
    <property type="entry name" value="Sds3"/>
    <property type="match status" value="1"/>
</dbReference>
<evidence type="ECO:0008006" key="10">
    <source>
        <dbReference type="Google" id="ProtNLM"/>
    </source>
</evidence>
<keyword evidence="4" id="KW-0804">Transcription</keyword>
<evidence type="ECO:0000256" key="6">
    <source>
        <dbReference type="ARBA" id="ARBA00038256"/>
    </source>
</evidence>
<reference evidence="8" key="1">
    <citation type="submission" date="2021-01" db="UniProtKB">
        <authorList>
            <consortium name="EnsemblMetazoa"/>
        </authorList>
    </citation>
    <scope>IDENTIFICATION</scope>
</reference>
<evidence type="ECO:0000256" key="7">
    <source>
        <dbReference type="SAM" id="MobiDB-lite"/>
    </source>
</evidence>
<evidence type="ECO:0000313" key="8">
    <source>
        <dbReference type="EnsemblMetazoa" id="CLYHEMP022628.1"/>
    </source>
</evidence>
<comment type="subcellular location">
    <subcellularLocation>
        <location evidence="1">Nucleus</location>
    </subcellularLocation>
</comment>
<feature type="region of interest" description="Disordered" evidence="7">
    <location>
        <begin position="1"/>
        <end position="101"/>
    </location>
</feature>
<proteinExistence type="inferred from homology"/>
<keyword evidence="9" id="KW-1185">Reference proteome</keyword>
<dbReference type="EnsemblMetazoa" id="CLYHEMT022628.1">
    <property type="protein sequence ID" value="CLYHEMP022628.1"/>
    <property type="gene ID" value="CLYHEMG022628"/>
</dbReference>
<evidence type="ECO:0000256" key="4">
    <source>
        <dbReference type="ARBA" id="ARBA00023163"/>
    </source>
</evidence>
<dbReference type="OrthoDB" id="20886at2759"/>
<dbReference type="AlphaFoldDB" id="A0A7M5XFI7"/>
<organism evidence="8 9">
    <name type="scientific">Clytia hemisphaerica</name>
    <dbReference type="NCBI Taxonomy" id="252671"/>
    <lineage>
        <taxon>Eukaryota</taxon>
        <taxon>Metazoa</taxon>
        <taxon>Cnidaria</taxon>
        <taxon>Hydrozoa</taxon>
        <taxon>Hydroidolina</taxon>
        <taxon>Leptothecata</taxon>
        <taxon>Obeliida</taxon>
        <taxon>Clytiidae</taxon>
        <taxon>Clytia</taxon>
    </lineage>
</organism>
<comment type="similarity">
    <text evidence="6">Belongs to the BRMS1 family.</text>
</comment>
<sequence length="285" mass="33118">MMDEDSNLTEPEKDDAGSCDEGGNTIEISARLISNKNQDSEKEDENEGTAKDEDEHEEGSDDNDDGSEDDDDDDEDEDSEDSDSLDEEEAETRKTQYVTDMSDLEKQFSDLKEQLYKEQISQIESQLKEVNSSEAKEYTGPLKQIEQECIIRTEVAWQLKHYRTINLENKLQCELQAAEQHFQNQERQVYDTIASDFEDKLKKVEEERHTSEMYSGNTQDLWCEDTFRSRKKRNKGMEIHVPEKRKKPATVTGPYVIYMLNEMDILEDWAAIRKAKSELARRKAL</sequence>
<dbReference type="Gene3D" id="1.20.5.1500">
    <property type="match status" value="1"/>
</dbReference>
<name>A0A7M5XFI7_9CNID</name>
<dbReference type="GO" id="GO:0005654">
    <property type="term" value="C:nucleoplasm"/>
    <property type="evidence" value="ECO:0007669"/>
    <property type="project" value="UniProtKB-ARBA"/>
</dbReference>
<keyword evidence="3" id="KW-0805">Transcription regulation</keyword>
<evidence type="ECO:0000256" key="5">
    <source>
        <dbReference type="ARBA" id="ARBA00023242"/>
    </source>
</evidence>
<evidence type="ECO:0000256" key="1">
    <source>
        <dbReference type="ARBA" id="ARBA00004123"/>
    </source>
</evidence>
<dbReference type="InterPro" id="IPR013907">
    <property type="entry name" value="Sds3"/>
</dbReference>
<protein>
    <recommendedName>
        <fullName evidence="10">Breast cancer metastasis-suppressor 1-like protein</fullName>
    </recommendedName>
</protein>
<dbReference type="SMART" id="SM01401">
    <property type="entry name" value="Sds3"/>
    <property type="match status" value="1"/>
</dbReference>